<evidence type="ECO:0000313" key="2">
    <source>
        <dbReference type="Proteomes" id="UP000198211"/>
    </source>
</evidence>
<dbReference type="PANTHER" id="PTHR40866:SF1">
    <property type="entry name" value="BED-TYPE DOMAIN-CONTAINING PROTEIN"/>
    <property type="match status" value="1"/>
</dbReference>
<reference evidence="2" key="1">
    <citation type="submission" date="2017-03" db="EMBL/GenBank/DDBJ databases">
        <title>Phytopthora megakarya and P. palmivora, two closely related causual agents of cacao black pod achieved similar genome size and gene model numbers by different mechanisms.</title>
        <authorList>
            <person name="Ali S."/>
            <person name="Shao J."/>
            <person name="Larry D.J."/>
            <person name="Kronmiller B."/>
            <person name="Shen D."/>
            <person name="Strem M.D."/>
            <person name="Melnick R.L."/>
            <person name="Guiltinan M.J."/>
            <person name="Tyler B.M."/>
            <person name="Meinhardt L.W."/>
            <person name="Bailey B.A."/>
        </authorList>
    </citation>
    <scope>NUCLEOTIDE SEQUENCE [LARGE SCALE GENOMIC DNA]</scope>
    <source>
        <strain evidence="2">zdho120</strain>
    </source>
</reference>
<proteinExistence type="predicted"/>
<dbReference type="InterPro" id="IPR012337">
    <property type="entry name" value="RNaseH-like_sf"/>
</dbReference>
<comment type="caution">
    <text evidence="1">The sequence shown here is derived from an EMBL/GenBank/DDBJ whole genome shotgun (WGS) entry which is preliminary data.</text>
</comment>
<accession>A0A225V040</accession>
<sequence>KVLMKHLKKVEGFTKELQRTSLTLSAVRRLFDKVVKEYPVLKARLVPTAPIVNNPHLEQGLVKLQRGEALLAAEKSACAEFRVSKRSNYVDVLYVPPTSNEYKRFFSATKLVLSDLRTSLSPNKPEMLMLLQYNRKMWDVHMVEEL</sequence>
<dbReference type="PANTHER" id="PTHR40866">
    <property type="entry name" value="BED-TYPE DOMAIN-CONTAINING PROTEIN"/>
    <property type="match status" value="1"/>
</dbReference>
<dbReference type="SUPFAM" id="SSF53098">
    <property type="entry name" value="Ribonuclease H-like"/>
    <property type="match status" value="1"/>
</dbReference>
<dbReference type="OrthoDB" id="110882at2759"/>
<dbReference type="Proteomes" id="UP000198211">
    <property type="component" value="Unassembled WGS sequence"/>
</dbReference>
<name>A0A225V040_9STRA</name>
<evidence type="ECO:0000313" key="1">
    <source>
        <dbReference type="EMBL" id="OWY98642.1"/>
    </source>
</evidence>
<dbReference type="EMBL" id="NBNE01009211">
    <property type="protein sequence ID" value="OWY98642.1"/>
    <property type="molecule type" value="Genomic_DNA"/>
</dbReference>
<gene>
    <name evidence="1" type="ORF">PHMEG_00030547</name>
</gene>
<keyword evidence="2" id="KW-1185">Reference proteome</keyword>
<dbReference type="AlphaFoldDB" id="A0A225V040"/>
<feature type="non-terminal residue" evidence="1">
    <location>
        <position position="1"/>
    </location>
</feature>
<protein>
    <submittedName>
        <fullName evidence="1">Uncharacterized protein</fullName>
    </submittedName>
</protein>
<organism evidence="1 2">
    <name type="scientific">Phytophthora megakarya</name>
    <dbReference type="NCBI Taxonomy" id="4795"/>
    <lineage>
        <taxon>Eukaryota</taxon>
        <taxon>Sar</taxon>
        <taxon>Stramenopiles</taxon>
        <taxon>Oomycota</taxon>
        <taxon>Peronosporomycetes</taxon>
        <taxon>Peronosporales</taxon>
        <taxon>Peronosporaceae</taxon>
        <taxon>Phytophthora</taxon>
    </lineage>
</organism>